<feature type="compositionally biased region" description="Polar residues" evidence="4">
    <location>
        <begin position="397"/>
        <end position="408"/>
    </location>
</feature>
<organism evidence="5 6">
    <name type="scientific">Blattamonas nauphoetae</name>
    <dbReference type="NCBI Taxonomy" id="2049346"/>
    <lineage>
        <taxon>Eukaryota</taxon>
        <taxon>Metamonada</taxon>
        <taxon>Preaxostyla</taxon>
        <taxon>Oxymonadida</taxon>
        <taxon>Blattamonas</taxon>
    </lineage>
</organism>
<keyword evidence="6" id="KW-1185">Reference proteome</keyword>
<dbReference type="Pfam" id="PF12796">
    <property type="entry name" value="Ank_2"/>
    <property type="match status" value="1"/>
</dbReference>
<proteinExistence type="predicted"/>
<dbReference type="SUPFAM" id="SSF48403">
    <property type="entry name" value="Ankyrin repeat"/>
    <property type="match status" value="2"/>
</dbReference>
<dbReference type="PROSITE" id="PS50297">
    <property type="entry name" value="ANK_REP_REGION"/>
    <property type="match status" value="1"/>
</dbReference>
<evidence type="ECO:0000313" key="6">
    <source>
        <dbReference type="Proteomes" id="UP001281761"/>
    </source>
</evidence>
<feature type="compositionally biased region" description="Polar residues" evidence="4">
    <location>
        <begin position="1517"/>
        <end position="1527"/>
    </location>
</feature>
<feature type="region of interest" description="Disordered" evidence="4">
    <location>
        <begin position="1505"/>
        <end position="1527"/>
    </location>
</feature>
<evidence type="ECO:0000256" key="1">
    <source>
        <dbReference type="ARBA" id="ARBA00022737"/>
    </source>
</evidence>
<name>A0ABQ9YJC6_9EUKA</name>
<evidence type="ECO:0008006" key="7">
    <source>
        <dbReference type="Google" id="ProtNLM"/>
    </source>
</evidence>
<keyword evidence="2 3" id="KW-0040">ANK repeat</keyword>
<evidence type="ECO:0000256" key="2">
    <source>
        <dbReference type="ARBA" id="ARBA00023043"/>
    </source>
</evidence>
<dbReference type="EMBL" id="JARBJD010000004">
    <property type="protein sequence ID" value="KAK2963858.1"/>
    <property type="molecule type" value="Genomic_DNA"/>
</dbReference>
<gene>
    <name evidence="5" type="ORF">BLNAU_935</name>
</gene>
<evidence type="ECO:0000256" key="3">
    <source>
        <dbReference type="PROSITE-ProRule" id="PRU00023"/>
    </source>
</evidence>
<keyword evidence="1" id="KW-0677">Repeat</keyword>
<protein>
    <recommendedName>
        <fullName evidence="7">Ankyrin repeat protein</fullName>
    </recommendedName>
</protein>
<comment type="caution">
    <text evidence="5">The sequence shown here is derived from an EMBL/GenBank/DDBJ whole genome shotgun (WGS) entry which is preliminary data.</text>
</comment>
<dbReference type="Proteomes" id="UP001281761">
    <property type="component" value="Unassembled WGS sequence"/>
</dbReference>
<evidence type="ECO:0000256" key="4">
    <source>
        <dbReference type="SAM" id="MobiDB-lite"/>
    </source>
</evidence>
<feature type="region of interest" description="Disordered" evidence="4">
    <location>
        <begin position="397"/>
        <end position="429"/>
    </location>
</feature>
<reference evidence="5 6" key="1">
    <citation type="journal article" date="2022" name="bioRxiv">
        <title>Genomics of Preaxostyla Flagellates Illuminates Evolutionary Transitions and the Path Towards Mitochondrial Loss.</title>
        <authorList>
            <person name="Novak L.V.F."/>
            <person name="Treitli S.C."/>
            <person name="Pyrih J."/>
            <person name="Halakuc P."/>
            <person name="Pipaliya S.V."/>
            <person name="Vacek V."/>
            <person name="Brzon O."/>
            <person name="Soukal P."/>
            <person name="Eme L."/>
            <person name="Dacks J.B."/>
            <person name="Karnkowska A."/>
            <person name="Elias M."/>
            <person name="Hampl V."/>
        </authorList>
    </citation>
    <scope>NUCLEOTIDE SEQUENCE [LARGE SCALE GENOMIC DNA]</scope>
    <source>
        <strain evidence="5">NAU3</strain>
        <tissue evidence="5">Gut</tissue>
    </source>
</reference>
<dbReference type="SMART" id="SM00248">
    <property type="entry name" value="ANK"/>
    <property type="match status" value="10"/>
</dbReference>
<dbReference type="PROSITE" id="PS50088">
    <property type="entry name" value="ANK_REPEAT"/>
    <property type="match status" value="1"/>
</dbReference>
<feature type="repeat" description="ANK" evidence="3">
    <location>
        <begin position="169"/>
        <end position="201"/>
    </location>
</feature>
<dbReference type="InterPro" id="IPR051637">
    <property type="entry name" value="Ank_repeat_dom-contain_49"/>
</dbReference>
<dbReference type="InterPro" id="IPR036770">
    <property type="entry name" value="Ankyrin_rpt-contain_sf"/>
</dbReference>
<evidence type="ECO:0000313" key="5">
    <source>
        <dbReference type="EMBL" id="KAK2963858.1"/>
    </source>
</evidence>
<dbReference type="PANTHER" id="PTHR24180:SF45">
    <property type="entry name" value="POLY [ADP-RIBOSE] POLYMERASE TANKYRASE"/>
    <property type="match status" value="1"/>
</dbReference>
<sequence length="1886" mass="205535">MTDPTSLYSQIPKRIPLTPSNTVVSTQISTFFDRLLSPLHLSPEQKRDILKTIDTSGLFEVFFQPKQLTSETIDSYDALAKFLFSRADNLSRVFPFKSSLDELGSKLSLDAVDSLGNTIIHRGCLFPPYLCVKPQSDLSCPTEYISFSMCLVAYLIGTGMNPNIQNSKTKRTPLHCAASVDNLPLVIGLLKKGADPTIVSMEGYNVFHTACASNSVQVVSFFLQATSGLALSDSFIHSSLLVQAPTITGFSALELAIKTNSSNVYSTLTSQQNSIPSPRTHTTFTIQNQLLTATQNILPSMIQRLFSLSSDEHSPSIASSSFLATLLTTLATSRNVPAILSQRALHSFFPALIASPTDLDVMDDPSMGSTQSKPLLSTYSGMSTVFSQFNTPLTSTAPPLASYSSKSPSEPRIESATPPSALDEHSSNRSFQEDFPVVPDFTEITRGTPFTSSDLVSDYILWKNSVEPRMKQCVFSICDQFQTPSELLSVLSSPNNQGDTIIDINLRDFAETRPRRDDCFAVPSFTASIIEYLTEKQILLQEASSRDSPMPQQDGSSTLFDVLFFHSDSRGYTPLHAAIAASSIPLASFLLHNTSLGYSALTSPRLRFNPERQSTDQGSLPEVSVIGGETLLITAIKTGSATMLDFVLSEAANTLKDQQFSFASFQMSSTGRGRFKEDDQLSEYSLFLRLCNLEGQSPLSFIAQDSEEEDEQMTELEQMFQSALDLDSEQLLSTGVDLRTNFSLGLPTESAESLGSFTSTVLQIGNDSLSIIVGEEVSTFLPSYGLLHSQDGFSLFTILASIEHPSHFSNFLKGIADRYGLDSITADSSLSLDNSEWTELVTNLKLDADTQDLIRNLIVLSSTISSSVPTLSTLLSPPFSPRGTTLIHTAALHGQTRILTALLVALFVLSEPTSSGLDEFFAFCQSHLNQPNDDGLTPILLAAATQRTSLLSFFSEAISVEALTNTDTENHNAFHHLLASPFIVGQINTHDANNSIPRSLDYLPIVPLSTQTDAATAPFPTLPRPSLCRFTPDTGETGEVASSWLEMERQNGDEMNDTVLTMLACLSDNSHVCEIFSEKGRSEPTSPIPKKKSGDPPAIPLFSTVSAIPHAYSSLFRYQTDPHPISLFLPSLAPTPHTPTNRLHCLLSAHDPHTPSLISSTVRAQPSSLFSLSSSNGTIFHTLTEHTQSSQSPLLPTTLHLLMHLTKHHSDQAGFKGMELLASILSLRNSNGQTAFHLCRSLESLSTLLNGFVEATASMEAESIDESPLTQLLLNSGDDLGDTILHSVAETGQPLMFLYLIVSCLKLLSSQFDEESAKGVVTQALTQKNDAGHTPFDRILSTPPHTLPTLSSLITHCGTTKPQSFSTLTLVLLPLRSYTLCLQHCLQMTDLPDPLPTDISPIAALLLSLSTSAFESSDQLFDEENEVEAAIVIGEACNELRRCASELDPDSIKECVETTLIEVEGLLEDINWTQSTRNSLRMTLGVLSTTLKGDTLLHQALLTTGSDHDTETEGSQDDPQSASTRSSTLGQMIVQRLVDVEATNAHEDTALALATKLDDDDAFRTLVSFGVKLDITLHTPDESTSSTIFEVPLGIVGFFVSTLPAEINTSTPLFLSSPSFRFALSQSDLVSSLLPSSTPRTDLISYLRQTESKLLGTLLEVQFSSSDSTLQPQQRDALFIELLRADPSVAQEKVMEGQIPSSISLKAKILVESWDEDEDESTISFDDENNSQNDSRSNVKRVWRDATIGADDGVITWSLSSDHPDGVKHSLPAEGAIILTLAHTVFLDTNGSFPFVGIITKNDVLLGDAQIALKFGTEENARMFVEIVRLQYLTVVVKKEAYKSDGSKTEKDIFDFVDFDIGDSQWLCQNDPFSVLFSQLISDTSV</sequence>
<dbReference type="Gene3D" id="1.25.40.20">
    <property type="entry name" value="Ankyrin repeat-containing domain"/>
    <property type="match status" value="4"/>
</dbReference>
<accession>A0ABQ9YJC6</accession>
<dbReference type="PANTHER" id="PTHR24180">
    <property type="entry name" value="CYCLIN-DEPENDENT KINASE INHIBITOR 2C-RELATED"/>
    <property type="match status" value="1"/>
</dbReference>
<dbReference type="InterPro" id="IPR002110">
    <property type="entry name" value="Ankyrin_rpt"/>
</dbReference>